<feature type="region of interest" description="Disordered" evidence="1">
    <location>
        <begin position="1"/>
        <end position="37"/>
    </location>
</feature>
<dbReference type="EMBL" id="JAUEPS010000002">
    <property type="protein sequence ID" value="KAK0468423.1"/>
    <property type="molecule type" value="Genomic_DNA"/>
</dbReference>
<proteinExistence type="predicted"/>
<sequence length="557" mass="60931">MDMQDQQQQDQSLNLPRADSGTLASGPPSVPTTPALSSQAEFKNKIIEILAGTANGCLAELGYYPTLHADMQKLRAQNQFLTNCLNERDTLISQWQQENRRLWEDNRRLISLNTDIKAKTAEIDTLRAEIMGKDMTIKELTRQVRGVSTREADAYQILLHEHQALLGKQRATHNEKLVLENTIAQMKSMGFGLNNQQGVAGPSATTRRNSAPIAQPSQPMPISQRSPQSPSQAMPKQPTHPLVAQILPFPRQQQLQNPGVVAGWTANQHPQRAPQIIRIPSSRTVQSPNPPLHISTHSLPPSAQMPPTPPMSAFPAQLSPSVRTPVQVNQYPRMSSNNQPSPVQSNCPPPPQSQVPVQQSQAPTQQLQGAQSSVQVPTPPEQPPPQTQIQNGVVPPTPPVSHKSMSPEACPETKPVIDAAGNVASVSGTEAESNSPTLKRSASSELPESSKRAKVEQAEDSLLNTSVEMHPSDNDEVVEVDATGLRPISVVVAEDMVVADEADPNIKHCFFCRARYEQGALSEPPKPFVNNPEEMEKHMIDAHPIALDSLRKQIFDE</sequence>
<feature type="compositionally biased region" description="Pro residues" evidence="1">
    <location>
        <begin position="377"/>
        <end position="386"/>
    </location>
</feature>
<feature type="compositionally biased region" description="Low complexity" evidence="1">
    <location>
        <begin position="335"/>
        <end position="346"/>
    </location>
</feature>
<dbReference type="GeneID" id="85354788"/>
<evidence type="ECO:0000313" key="2">
    <source>
        <dbReference type="EMBL" id="KAK0468423.1"/>
    </source>
</evidence>
<name>A0AA39NML0_ARMTA</name>
<comment type="caution">
    <text evidence="2">The sequence shown here is derived from an EMBL/GenBank/DDBJ whole genome shotgun (WGS) entry which is preliminary data.</text>
</comment>
<feature type="compositionally biased region" description="Basic and acidic residues" evidence="1">
    <location>
        <begin position="448"/>
        <end position="457"/>
    </location>
</feature>
<gene>
    <name evidence="2" type="ORF">EV420DRAFT_1504360</name>
</gene>
<protein>
    <submittedName>
        <fullName evidence="2">Uncharacterized protein</fullName>
    </submittedName>
</protein>
<organism evidence="2 3">
    <name type="scientific">Armillaria tabescens</name>
    <name type="common">Ringless honey mushroom</name>
    <name type="synonym">Agaricus tabescens</name>
    <dbReference type="NCBI Taxonomy" id="1929756"/>
    <lineage>
        <taxon>Eukaryota</taxon>
        <taxon>Fungi</taxon>
        <taxon>Dikarya</taxon>
        <taxon>Basidiomycota</taxon>
        <taxon>Agaricomycotina</taxon>
        <taxon>Agaricomycetes</taxon>
        <taxon>Agaricomycetidae</taxon>
        <taxon>Agaricales</taxon>
        <taxon>Marasmiineae</taxon>
        <taxon>Physalacriaceae</taxon>
        <taxon>Desarmillaria</taxon>
    </lineage>
</organism>
<evidence type="ECO:0000313" key="3">
    <source>
        <dbReference type="Proteomes" id="UP001175211"/>
    </source>
</evidence>
<dbReference type="AlphaFoldDB" id="A0AA39NML0"/>
<feature type="compositionally biased region" description="Low complexity" evidence="1">
    <location>
        <begin position="354"/>
        <end position="376"/>
    </location>
</feature>
<feature type="compositionally biased region" description="Polar residues" evidence="1">
    <location>
        <begin position="196"/>
        <end position="209"/>
    </location>
</feature>
<dbReference type="Proteomes" id="UP001175211">
    <property type="component" value="Unassembled WGS sequence"/>
</dbReference>
<feature type="compositionally biased region" description="Polar residues" evidence="1">
    <location>
        <begin position="424"/>
        <end position="447"/>
    </location>
</feature>
<reference evidence="2" key="1">
    <citation type="submission" date="2023-06" db="EMBL/GenBank/DDBJ databases">
        <authorList>
            <consortium name="Lawrence Berkeley National Laboratory"/>
            <person name="Ahrendt S."/>
            <person name="Sahu N."/>
            <person name="Indic B."/>
            <person name="Wong-Bajracharya J."/>
            <person name="Merenyi Z."/>
            <person name="Ke H.-M."/>
            <person name="Monk M."/>
            <person name="Kocsube S."/>
            <person name="Drula E."/>
            <person name="Lipzen A."/>
            <person name="Balint B."/>
            <person name="Henrissat B."/>
            <person name="Andreopoulos B."/>
            <person name="Martin F.M."/>
            <person name="Harder C.B."/>
            <person name="Rigling D."/>
            <person name="Ford K.L."/>
            <person name="Foster G.D."/>
            <person name="Pangilinan J."/>
            <person name="Papanicolaou A."/>
            <person name="Barry K."/>
            <person name="LaButti K."/>
            <person name="Viragh M."/>
            <person name="Koriabine M."/>
            <person name="Yan M."/>
            <person name="Riley R."/>
            <person name="Champramary S."/>
            <person name="Plett K.L."/>
            <person name="Tsai I.J."/>
            <person name="Slot J."/>
            <person name="Sipos G."/>
            <person name="Plett J."/>
            <person name="Nagy L.G."/>
            <person name="Grigoriev I.V."/>
        </authorList>
    </citation>
    <scope>NUCLEOTIDE SEQUENCE</scope>
    <source>
        <strain evidence="2">CCBAS 213</strain>
    </source>
</reference>
<feature type="compositionally biased region" description="Pro residues" evidence="1">
    <location>
        <begin position="303"/>
        <end position="312"/>
    </location>
</feature>
<feature type="region of interest" description="Disordered" evidence="1">
    <location>
        <begin position="269"/>
        <end position="317"/>
    </location>
</feature>
<accession>A0AA39NML0</accession>
<dbReference type="RefSeq" id="XP_060338698.1">
    <property type="nucleotide sequence ID" value="XM_060471240.1"/>
</dbReference>
<feature type="region of interest" description="Disordered" evidence="1">
    <location>
        <begin position="196"/>
        <end position="239"/>
    </location>
</feature>
<feature type="compositionally biased region" description="Low complexity" evidence="1">
    <location>
        <begin position="215"/>
        <end position="232"/>
    </location>
</feature>
<feature type="compositionally biased region" description="Low complexity" evidence="1">
    <location>
        <begin position="1"/>
        <end position="11"/>
    </location>
</feature>
<feature type="region of interest" description="Disordered" evidence="1">
    <location>
        <begin position="331"/>
        <end position="459"/>
    </location>
</feature>
<keyword evidence="3" id="KW-1185">Reference proteome</keyword>
<evidence type="ECO:0000256" key="1">
    <source>
        <dbReference type="SAM" id="MobiDB-lite"/>
    </source>
</evidence>